<evidence type="ECO:0000313" key="3">
    <source>
        <dbReference type="EMBL" id="STX32679.1"/>
    </source>
</evidence>
<dbReference type="EMBL" id="LNXT01000004">
    <property type="protein sequence ID" value="KTC75454.1"/>
    <property type="molecule type" value="Genomic_DNA"/>
</dbReference>
<evidence type="ECO:0000313" key="2">
    <source>
        <dbReference type="EMBL" id="KTC75454.1"/>
    </source>
</evidence>
<proteinExistence type="predicted"/>
<protein>
    <submittedName>
        <fullName evidence="3">Uncharacterized protein</fullName>
    </submittedName>
</protein>
<name>A0A378IBX4_9GAMM</name>
<dbReference type="STRING" id="28083.Lbir_0366"/>
<sequence>MSYEKMDHSIIPPRLDNRHYPVGTVLGEFFYIGDKPGGVEPGFLGVKINPAFQRRLSAAMPGVFKENMSIEEVRGTLKSLVDAPFSDRYRELQKFSAQIEKEGKTGTLMVPGSEKIDLWLIKQDYNDTPSGKVSPPKDRLEKTNAIKSLPSFVKSPATVVYEKIRLSDPEVENTNAVLEYFANSVAKAYGMKVQEQELAFGRYANGKPKIMTACKWEPGLKVFEGKLRGSVKKDLYQGHLVQFENGEAKTINNRFIADDGIKDLGESLALVISQGDRDVLGSQGQNKGQLNDQFFGFDFGHAYREKNPILDSLRNDFTFVQPEDSNKKFKNISVFYDALMSEKMMGMLYLYRMDPDAAGKVFSTQERSTIEKMIEVYSAHSPAFAERINRIQPIDTVCDKVKSELSARTNQNMLFDQYVHEVDEAYQRATHAHQTMFKIFRQKMMLGPQEIDALDNLNKLSNPTSILSGDGKVVLAHLRIMPTDKPAIVWQVSHQDGNLVFQCEPPARREEAYHLFQNYVANLRDKTGADSFKITPEGIKVPAEMLPQFSKLLDESAILTHKKQVAPAHHPKAAYMPREASNYFSSSINVLIESGEDVAKSPDSLQNSRESIPDEFEEDLLEDSIDLNNNNYSSNNNNNNLADDIFSFTSSSSSSAHNMSHEVDHTDWHHPSFLQGTHQLQPHPQELEHEVSSKFKKQIQKMVGVEKKPIALSDLEEHEDESEGESETGSAKINH</sequence>
<reference evidence="3 5" key="2">
    <citation type="submission" date="2018-06" db="EMBL/GenBank/DDBJ databases">
        <authorList>
            <consortium name="Pathogen Informatics"/>
            <person name="Doyle S."/>
        </authorList>
    </citation>
    <scope>NUCLEOTIDE SEQUENCE [LARGE SCALE GENOMIC DNA]</scope>
    <source>
        <strain evidence="3 5">NCTC12437</strain>
    </source>
</reference>
<dbReference type="Proteomes" id="UP000255066">
    <property type="component" value="Unassembled WGS sequence"/>
</dbReference>
<feature type="compositionally biased region" description="Acidic residues" evidence="1">
    <location>
        <begin position="714"/>
        <end position="726"/>
    </location>
</feature>
<evidence type="ECO:0000313" key="5">
    <source>
        <dbReference type="Proteomes" id="UP000255066"/>
    </source>
</evidence>
<keyword evidence="4" id="KW-1185">Reference proteome</keyword>
<accession>A0A378IBX4</accession>
<dbReference type="Proteomes" id="UP000054735">
    <property type="component" value="Unassembled WGS sequence"/>
</dbReference>
<reference evidence="2 4" key="1">
    <citation type="submission" date="2015-11" db="EMBL/GenBank/DDBJ databases">
        <title>Genomic analysis of 38 Legionella species identifies large and diverse effector repertoires.</title>
        <authorList>
            <person name="Burstein D."/>
            <person name="Amaro F."/>
            <person name="Zusman T."/>
            <person name="Lifshitz Z."/>
            <person name="Cohen O."/>
            <person name="Gilbert J.A."/>
            <person name="Pupko T."/>
            <person name="Shuman H.A."/>
            <person name="Segal G."/>
        </authorList>
    </citation>
    <scope>NUCLEOTIDE SEQUENCE [LARGE SCALE GENOMIC DNA]</scope>
    <source>
        <strain evidence="2 4">CDC#1407-AL-14</strain>
    </source>
</reference>
<feature type="region of interest" description="Disordered" evidence="1">
    <location>
        <begin position="707"/>
        <end position="735"/>
    </location>
</feature>
<dbReference type="AlphaFoldDB" id="A0A378IBX4"/>
<evidence type="ECO:0000256" key="1">
    <source>
        <dbReference type="SAM" id="MobiDB-lite"/>
    </source>
</evidence>
<organism evidence="3 5">
    <name type="scientific">Legionella birminghamensis</name>
    <dbReference type="NCBI Taxonomy" id="28083"/>
    <lineage>
        <taxon>Bacteria</taxon>
        <taxon>Pseudomonadati</taxon>
        <taxon>Pseudomonadota</taxon>
        <taxon>Gammaproteobacteria</taxon>
        <taxon>Legionellales</taxon>
        <taxon>Legionellaceae</taxon>
        <taxon>Legionella</taxon>
    </lineage>
</organism>
<gene>
    <name evidence="2" type="ORF">Lbir_0366</name>
    <name evidence="3" type="ORF">NCTC12437_02474</name>
</gene>
<dbReference type="OrthoDB" id="8645575at2"/>
<dbReference type="RefSeq" id="WP_058522488.1">
    <property type="nucleotide sequence ID" value="NZ_CAAAHV010000011.1"/>
</dbReference>
<dbReference type="EMBL" id="UGNW01000001">
    <property type="protein sequence ID" value="STX32679.1"/>
    <property type="molecule type" value="Genomic_DNA"/>
</dbReference>
<evidence type="ECO:0000313" key="4">
    <source>
        <dbReference type="Proteomes" id="UP000054735"/>
    </source>
</evidence>